<name>A0A4Z2IUY5_9TELE</name>
<feature type="compositionally biased region" description="Polar residues" evidence="1">
    <location>
        <begin position="72"/>
        <end position="93"/>
    </location>
</feature>
<sequence>MVSRWWCAARCLPFRLRALIIQEKVHFKPPATCQGGDRGSSFGSWDSDHFHAPSILHRSQISTPLVKIPSANSAFPYGQQTPTGIQGDAGQTRSSSKSSSTPMGRRSGNAIGRATERQPNCLQ</sequence>
<dbReference type="EMBL" id="SRLO01000045">
    <property type="protein sequence ID" value="TNN81676.1"/>
    <property type="molecule type" value="Genomic_DNA"/>
</dbReference>
<feature type="signal peptide" evidence="2">
    <location>
        <begin position="1"/>
        <end position="18"/>
    </location>
</feature>
<reference evidence="3 4" key="1">
    <citation type="submission" date="2019-03" db="EMBL/GenBank/DDBJ databases">
        <title>First draft genome of Liparis tanakae, snailfish: a comprehensive survey of snailfish specific genes.</title>
        <authorList>
            <person name="Kim W."/>
            <person name="Song I."/>
            <person name="Jeong J.-H."/>
            <person name="Kim D."/>
            <person name="Kim S."/>
            <person name="Ryu S."/>
            <person name="Song J.Y."/>
            <person name="Lee S.K."/>
        </authorList>
    </citation>
    <scope>NUCLEOTIDE SEQUENCE [LARGE SCALE GENOMIC DNA]</scope>
    <source>
        <tissue evidence="3">Muscle</tissue>
    </source>
</reference>
<evidence type="ECO:0000256" key="1">
    <source>
        <dbReference type="SAM" id="MobiDB-lite"/>
    </source>
</evidence>
<protein>
    <submittedName>
        <fullName evidence="3">Uncharacterized protein</fullName>
    </submittedName>
</protein>
<evidence type="ECO:0000313" key="3">
    <source>
        <dbReference type="EMBL" id="TNN81676.1"/>
    </source>
</evidence>
<gene>
    <name evidence="3" type="ORF">EYF80_008122</name>
</gene>
<evidence type="ECO:0000256" key="2">
    <source>
        <dbReference type="SAM" id="SignalP"/>
    </source>
</evidence>
<proteinExistence type="predicted"/>
<evidence type="ECO:0000313" key="4">
    <source>
        <dbReference type="Proteomes" id="UP000314294"/>
    </source>
</evidence>
<keyword evidence="4" id="KW-1185">Reference proteome</keyword>
<comment type="caution">
    <text evidence="3">The sequence shown here is derived from an EMBL/GenBank/DDBJ whole genome shotgun (WGS) entry which is preliminary data.</text>
</comment>
<organism evidence="3 4">
    <name type="scientific">Liparis tanakae</name>
    <name type="common">Tanaka's snailfish</name>
    <dbReference type="NCBI Taxonomy" id="230148"/>
    <lineage>
        <taxon>Eukaryota</taxon>
        <taxon>Metazoa</taxon>
        <taxon>Chordata</taxon>
        <taxon>Craniata</taxon>
        <taxon>Vertebrata</taxon>
        <taxon>Euteleostomi</taxon>
        <taxon>Actinopterygii</taxon>
        <taxon>Neopterygii</taxon>
        <taxon>Teleostei</taxon>
        <taxon>Neoteleostei</taxon>
        <taxon>Acanthomorphata</taxon>
        <taxon>Eupercaria</taxon>
        <taxon>Perciformes</taxon>
        <taxon>Cottioidei</taxon>
        <taxon>Cottales</taxon>
        <taxon>Liparidae</taxon>
        <taxon>Liparis</taxon>
    </lineage>
</organism>
<keyword evidence="2" id="KW-0732">Signal</keyword>
<dbReference type="Proteomes" id="UP000314294">
    <property type="component" value="Unassembled WGS sequence"/>
</dbReference>
<feature type="region of interest" description="Disordered" evidence="1">
    <location>
        <begin position="72"/>
        <end position="123"/>
    </location>
</feature>
<accession>A0A4Z2IUY5</accession>
<dbReference type="AlphaFoldDB" id="A0A4Z2IUY5"/>
<feature type="chain" id="PRO_5021386427" evidence="2">
    <location>
        <begin position="19"/>
        <end position="123"/>
    </location>
</feature>